<feature type="compositionally biased region" description="Basic residues" evidence="1">
    <location>
        <begin position="47"/>
        <end position="65"/>
    </location>
</feature>
<evidence type="ECO:0000313" key="4">
    <source>
        <dbReference type="Proteomes" id="UP000078550"/>
    </source>
</evidence>
<evidence type="ECO:0000313" key="2">
    <source>
        <dbReference type="EMBL" id="SBT30377.1"/>
    </source>
</evidence>
<gene>
    <name evidence="2" type="ORF">POVWA1_000380</name>
    <name evidence="3" type="ORF">POVWA2_000650</name>
</gene>
<reference evidence="5" key="3">
    <citation type="submission" date="2016-05" db="EMBL/GenBank/DDBJ databases">
        <authorList>
            <person name="Naeem R."/>
        </authorList>
    </citation>
    <scope>NUCLEOTIDE SEQUENCE [LARGE SCALE GENOMIC DNA]</scope>
</reference>
<feature type="compositionally biased region" description="Polar residues" evidence="1">
    <location>
        <begin position="76"/>
        <end position="104"/>
    </location>
</feature>
<evidence type="ECO:0000256" key="1">
    <source>
        <dbReference type="SAM" id="MobiDB-lite"/>
    </source>
</evidence>
<dbReference type="EMBL" id="FLRE01000002">
    <property type="protein sequence ID" value="SBT30761.1"/>
    <property type="molecule type" value="Genomic_DNA"/>
</dbReference>
<dbReference type="EMBL" id="FLRD01000001">
    <property type="protein sequence ID" value="SBT30377.1"/>
    <property type="molecule type" value="Genomic_DNA"/>
</dbReference>
<sequence length="154" mass="17702">MNGQTSKGASVMENVESKETETERQNGQQNKQQKVYSGVKENQWETKRRKKRKKRIIINVRKKAQRREATPLKDIVSQSQTLSNNGEVVVSTEENLGSSRNGTVSPHGRKKNSKNREKSDTRTLKKAFFFGKEYDISEVRNCQIADFLLKKVNN</sequence>
<dbReference type="Proteomes" id="UP000078550">
    <property type="component" value="Unassembled WGS sequence"/>
</dbReference>
<feature type="compositionally biased region" description="Polar residues" evidence="1">
    <location>
        <begin position="25"/>
        <end position="35"/>
    </location>
</feature>
<proteinExistence type="predicted"/>
<accession>A0A1A8YGT4</accession>
<keyword evidence="5" id="KW-1185">Reference proteome</keyword>
<feature type="compositionally biased region" description="Basic and acidic residues" evidence="1">
    <location>
        <begin position="15"/>
        <end position="24"/>
    </location>
</feature>
<organism evidence="3 4">
    <name type="scientific">Plasmodium ovale wallikeri</name>
    <dbReference type="NCBI Taxonomy" id="864142"/>
    <lineage>
        <taxon>Eukaryota</taxon>
        <taxon>Sar</taxon>
        <taxon>Alveolata</taxon>
        <taxon>Apicomplexa</taxon>
        <taxon>Aconoidasida</taxon>
        <taxon>Haemosporida</taxon>
        <taxon>Plasmodiidae</taxon>
        <taxon>Plasmodium</taxon>
        <taxon>Plasmodium (Plasmodium)</taxon>
    </lineage>
</organism>
<dbReference type="AlphaFoldDB" id="A0A1A8YGT4"/>
<dbReference type="Proteomes" id="UP000078555">
    <property type="component" value="Unassembled WGS sequence"/>
</dbReference>
<evidence type="ECO:0000313" key="5">
    <source>
        <dbReference type="Proteomes" id="UP000078555"/>
    </source>
</evidence>
<reference evidence="3" key="2">
    <citation type="submission" date="2016-05" db="EMBL/GenBank/DDBJ databases">
        <authorList>
            <person name="Lavstsen T."/>
            <person name="Jespersen J.S."/>
        </authorList>
    </citation>
    <scope>NUCLEOTIDE SEQUENCE [LARGE SCALE GENOMIC DNA]</scope>
</reference>
<feature type="region of interest" description="Disordered" evidence="1">
    <location>
        <begin position="1"/>
        <end position="121"/>
    </location>
</feature>
<evidence type="ECO:0000313" key="3">
    <source>
        <dbReference type="EMBL" id="SBT30761.1"/>
    </source>
</evidence>
<name>A0A1A8YGT4_PLAOA</name>
<protein>
    <submittedName>
        <fullName evidence="3">Uncharacterized protein</fullName>
    </submittedName>
</protein>
<reference evidence="4" key="1">
    <citation type="submission" date="2016-05" db="EMBL/GenBank/DDBJ databases">
        <authorList>
            <person name="Naeem Raeece"/>
        </authorList>
    </citation>
    <scope>NUCLEOTIDE SEQUENCE [LARGE SCALE GENOMIC DNA]</scope>
</reference>